<dbReference type="GeneID" id="77930670"/>
<dbReference type="EMBL" id="MN428053">
    <property type="protein sequence ID" value="QFP96650.1"/>
    <property type="molecule type" value="Genomic_DNA"/>
</dbReference>
<sequence length="68" mass="7683">MPEFKVGDRVRTLGGTFVGHIVEYTPSTSAKDSGRLWPTIRVTHAKERGSWFIGRDITWSPEGLEHID</sequence>
<dbReference type="KEGG" id="vg:77930670"/>
<gene>
    <name evidence="1" type="primary">34</name>
    <name evidence="1" type="ORF">SEA_DENISE_34</name>
</gene>
<evidence type="ECO:0000313" key="2">
    <source>
        <dbReference type="Proteomes" id="UP000326737"/>
    </source>
</evidence>
<name>A0A5P8DES7_9CAUD</name>
<keyword evidence="2" id="KW-1185">Reference proteome</keyword>
<organism evidence="1 2">
    <name type="scientific">Gordonia phage Denise</name>
    <dbReference type="NCBI Taxonomy" id="2652879"/>
    <lineage>
        <taxon>Viruses</taxon>
        <taxon>Duplodnaviria</taxon>
        <taxon>Heunggongvirae</taxon>
        <taxon>Uroviricota</taxon>
        <taxon>Caudoviricetes</taxon>
        <taxon>Denisevirus</taxon>
        <taxon>Denisevirus denise</taxon>
    </lineage>
</organism>
<dbReference type="Proteomes" id="UP000326737">
    <property type="component" value="Segment"/>
</dbReference>
<dbReference type="RefSeq" id="YP_010654817.1">
    <property type="nucleotide sequence ID" value="NC_070816.1"/>
</dbReference>
<proteinExistence type="predicted"/>
<protein>
    <submittedName>
        <fullName evidence="1">Uncharacterized protein</fullName>
    </submittedName>
</protein>
<accession>A0A5P8DES7</accession>
<evidence type="ECO:0000313" key="1">
    <source>
        <dbReference type="EMBL" id="QFP96650.1"/>
    </source>
</evidence>
<reference evidence="1 2" key="1">
    <citation type="submission" date="2019-09" db="EMBL/GenBank/DDBJ databases">
        <authorList>
            <person name="Silva M.P."/>
            <person name="Gonzalez K."/>
            <person name="Koka A.K."/>
            <person name="Cabrera L."/>
            <person name="Cambron D.A."/>
            <person name="Diaz-Ariza A.M."/>
            <person name="Escobar S.L."/>
            <person name="Gali A.E."/>
            <person name="Garcia A."/>
            <person name="Gonzalez K.S."/>
            <person name="Mejia V.A."/>
            <person name="Morales N.J."/>
            <person name="Puente P.E."/>
            <person name="Ramos S.M."/>
            <person name="Rivera A.M."/>
            <person name="Ruas A.M."/>
            <person name="Ruiz E.O."/>
            <person name="Rustin G.O."/>
            <person name="Santana P.N."/>
            <person name="Alonso A."/>
            <person name="Arias E."/>
            <person name="Boaretto D."/>
            <person name="Casey G.B."/>
            <person name="Fernandez S.D."/>
            <person name="Flores B.C."/>
            <person name="Gonzalez C.A."/>
            <person name="Hernandez L.A."/>
            <person name="Lormand T.I."/>
            <person name="Oro J.D."/>
            <person name="Pineiro L."/>
            <person name="Quintana A.E."/>
            <person name="Solorzano G.E."/>
            <person name="Waikel P.A."/>
            <person name="Dougan K.E."/>
            <person name="Rodriguez-Lanetty M."/>
            <person name="Ball S.L."/>
            <person name="Garlena R.A."/>
            <person name="Russell D.A."/>
            <person name="Pope W.H."/>
            <person name="Jacobs-Sera D."/>
            <person name="Hatfull G.F."/>
        </authorList>
    </citation>
    <scope>NUCLEOTIDE SEQUENCE [LARGE SCALE GENOMIC DNA]</scope>
</reference>